<accession>A0A165NGA3</accession>
<gene>
    <name evidence="1" type="ORF">EXIGLDRAFT_720938</name>
</gene>
<dbReference type="Proteomes" id="UP000077266">
    <property type="component" value="Unassembled WGS sequence"/>
</dbReference>
<sequence>MRPVALTHISDPRLLNSSMPIMHTARLVCAVQTPASVYGLRPSWNSSAHISFIAHSLAPSLQVLQCSPSQTGACVQNPNQTYAPFPYALRFQTSSTGSYAF</sequence>
<dbReference type="InParanoid" id="A0A165NGA3"/>
<reference evidence="1 2" key="1">
    <citation type="journal article" date="2016" name="Mol. Biol. Evol.">
        <title>Comparative Genomics of Early-Diverging Mushroom-Forming Fungi Provides Insights into the Origins of Lignocellulose Decay Capabilities.</title>
        <authorList>
            <person name="Nagy L.G."/>
            <person name="Riley R."/>
            <person name="Tritt A."/>
            <person name="Adam C."/>
            <person name="Daum C."/>
            <person name="Floudas D."/>
            <person name="Sun H."/>
            <person name="Yadav J.S."/>
            <person name="Pangilinan J."/>
            <person name="Larsson K.H."/>
            <person name="Matsuura K."/>
            <person name="Barry K."/>
            <person name="Labutti K."/>
            <person name="Kuo R."/>
            <person name="Ohm R.A."/>
            <person name="Bhattacharya S.S."/>
            <person name="Shirouzu T."/>
            <person name="Yoshinaga Y."/>
            <person name="Martin F.M."/>
            <person name="Grigoriev I.V."/>
            <person name="Hibbett D.S."/>
        </authorList>
    </citation>
    <scope>NUCLEOTIDE SEQUENCE [LARGE SCALE GENOMIC DNA]</scope>
    <source>
        <strain evidence="1 2">HHB12029</strain>
    </source>
</reference>
<dbReference type="AlphaFoldDB" id="A0A165NGA3"/>
<protein>
    <submittedName>
        <fullName evidence="1">Uncharacterized protein</fullName>
    </submittedName>
</protein>
<dbReference type="EMBL" id="KV425899">
    <property type="protein sequence ID" value="KZW00707.1"/>
    <property type="molecule type" value="Genomic_DNA"/>
</dbReference>
<name>A0A165NGA3_EXIGL</name>
<organism evidence="1 2">
    <name type="scientific">Exidia glandulosa HHB12029</name>
    <dbReference type="NCBI Taxonomy" id="1314781"/>
    <lineage>
        <taxon>Eukaryota</taxon>
        <taxon>Fungi</taxon>
        <taxon>Dikarya</taxon>
        <taxon>Basidiomycota</taxon>
        <taxon>Agaricomycotina</taxon>
        <taxon>Agaricomycetes</taxon>
        <taxon>Auriculariales</taxon>
        <taxon>Exidiaceae</taxon>
        <taxon>Exidia</taxon>
    </lineage>
</organism>
<evidence type="ECO:0000313" key="2">
    <source>
        <dbReference type="Proteomes" id="UP000077266"/>
    </source>
</evidence>
<evidence type="ECO:0000313" key="1">
    <source>
        <dbReference type="EMBL" id="KZW00707.1"/>
    </source>
</evidence>
<proteinExistence type="predicted"/>
<keyword evidence="2" id="KW-1185">Reference proteome</keyword>